<comment type="caution">
    <text evidence="2">The sequence shown here is derived from an EMBL/GenBank/DDBJ whole genome shotgun (WGS) entry which is preliminary data.</text>
</comment>
<gene>
    <name evidence="2" type="ORF">DFR76_10469</name>
</gene>
<dbReference type="SUPFAM" id="SSF47413">
    <property type="entry name" value="lambda repressor-like DNA-binding domains"/>
    <property type="match status" value="1"/>
</dbReference>
<dbReference type="Proteomes" id="UP000254869">
    <property type="component" value="Unassembled WGS sequence"/>
</dbReference>
<dbReference type="PROSITE" id="PS50943">
    <property type="entry name" value="HTH_CROC1"/>
    <property type="match status" value="1"/>
</dbReference>
<dbReference type="InterPro" id="IPR001387">
    <property type="entry name" value="Cro/C1-type_HTH"/>
</dbReference>
<dbReference type="Gene3D" id="1.10.260.40">
    <property type="entry name" value="lambda repressor-like DNA-binding domains"/>
    <property type="match status" value="1"/>
</dbReference>
<evidence type="ECO:0000313" key="2">
    <source>
        <dbReference type="EMBL" id="RDI66323.1"/>
    </source>
</evidence>
<dbReference type="Pfam" id="PF13560">
    <property type="entry name" value="HTH_31"/>
    <property type="match status" value="1"/>
</dbReference>
<accession>A0A370I6F7</accession>
<dbReference type="InterPro" id="IPR010982">
    <property type="entry name" value="Lambda_DNA-bd_dom_sf"/>
</dbReference>
<keyword evidence="3" id="KW-1185">Reference proteome</keyword>
<evidence type="ECO:0000313" key="3">
    <source>
        <dbReference type="Proteomes" id="UP000254869"/>
    </source>
</evidence>
<name>A0A370I6F7_9NOCA</name>
<evidence type="ECO:0000259" key="1">
    <source>
        <dbReference type="PROSITE" id="PS50943"/>
    </source>
</evidence>
<dbReference type="GO" id="GO:0003677">
    <property type="term" value="F:DNA binding"/>
    <property type="evidence" value="ECO:0007669"/>
    <property type="project" value="InterPro"/>
</dbReference>
<feature type="domain" description="HTH cro/C1-type" evidence="1">
    <location>
        <begin position="21"/>
        <end position="77"/>
    </location>
</feature>
<protein>
    <submittedName>
        <fullName evidence="2">Helix-turn-helix protein</fullName>
    </submittedName>
</protein>
<dbReference type="STRING" id="1210086.GCA_001613105_03982"/>
<organism evidence="2 3">
    <name type="scientific">Nocardia pseudobrasiliensis</name>
    <dbReference type="NCBI Taxonomy" id="45979"/>
    <lineage>
        <taxon>Bacteria</taxon>
        <taxon>Bacillati</taxon>
        <taxon>Actinomycetota</taxon>
        <taxon>Actinomycetes</taxon>
        <taxon>Mycobacteriales</taxon>
        <taxon>Nocardiaceae</taxon>
        <taxon>Nocardia</taxon>
    </lineage>
</organism>
<proteinExistence type="predicted"/>
<reference evidence="2 3" key="1">
    <citation type="submission" date="2018-07" db="EMBL/GenBank/DDBJ databases">
        <title>Genomic Encyclopedia of Type Strains, Phase IV (KMG-IV): sequencing the most valuable type-strain genomes for metagenomic binning, comparative biology and taxonomic classification.</title>
        <authorList>
            <person name="Goeker M."/>
        </authorList>
    </citation>
    <scope>NUCLEOTIDE SEQUENCE [LARGE SCALE GENOMIC DNA]</scope>
    <source>
        <strain evidence="2 3">DSM 44290</strain>
    </source>
</reference>
<sequence length="295" mass="33827">MSNDDDDQPSTLAQRELGRFLREKREGMGFTMLQAARLVGLSKTALQRLETARLKRKYRPQDVEALCELYEVSDEETTHAMELVKQARMAMAVSGLYVDAKLITYVGLESTARELISYEEIVPGLLQTPDYARVLISGWFRNDDAENIERRVALRTKRQVLVTRRAMPLKFQVLLHESALHRLIGNKHIMRAQLHHLAEMSKRSNIEIRIVPFSAGCTWGVVPGMFSILDFGVDSRGNRVQPSLVFLEGSGKFDLYVEGDEVKRYYELASAMRETTLDEQQSRDLLRRAARSYER</sequence>
<dbReference type="EMBL" id="QQBC01000004">
    <property type="protein sequence ID" value="RDI66323.1"/>
    <property type="molecule type" value="Genomic_DNA"/>
</dbReference>
<dbReference type="InterPro" id="IPR043917">
    <property type="entry name" value="DUF5753"/>
</dbReference>
<dbReference type="AlphaFoldDB" id="A0A370I6F7"/>
<dbReference type="Pfam" id="PF19054">
    <property type="entry name" value="DUF5753"/>
    <property type="match status" value="1"/>
</dbReference>
<dbReference type="RefSeq" id="WP_067999700.1">
    <property type="nucleotide sequence ID" value="NZ_QQBC01000004.1"/>
</dbReference>
<dbReference type="CDD" id="cd00093">
    <property type="entry name" value="HTH_XRE"/>
    <property type="match status" value="1"/>
</dbReference>
<dbReference type="SMART" id="SM00530">
    <property type="entry name" value="HTH_XRE"/>
    <property type="match status" value="1"/>
</dbReference>